<feature type="domain" description="Ig-like" evidence="12">
    <location>
        <begin position="106"/>
        <end position="194"/>
    </location>
</feature>
<evidence type="ECO:0000259" key="13">
    <source>
        <dbReference type="PROSITE" id="PS51132"/>
    </source>
</evidence>
<keyword evidence="5" id="KW-0732">Signal</keyword>
<gene>
    <name evidence="14" type="ORF">JTE90_018833</name>
</gene>
<evidence type="ECO:0008006" key="16">
    <source>
        <dbReference type="Google" id="ProtNLM"/>
    </source>
</evidence>
<dbReference type="InterPro" id="IPR003112">
    <property type="entry name" value="Olfac-like_dom"/>
</dbReference>
<sequence>MFCTWHILIPPSIIDVDSQTTLMVDEGHRVKLECAATGQPTPQYTWRSDENRPIRLRSWQQSSVNSHTLEIAQVSRDHMGVYMCIASNGVPPPALKKTKLEVAFTPLIKIRNQMVGTVNGSYALLECFVEAFPPAVNYWTHGEHRQLEDNWKYDVKQLDDGYRTHMILNITRVEPVDYGLYRCISKNDKGKTLGVFTVFEIDPNTPTRKPPVETFEVYGQPPPPSVMELPDCEPCVTKCDPTPLCPTTGSLDVSRVLSVAVINASGLVHPSPRKDNCMIHQLGKPVFQRSSKEEPGAWFQDAMSGSSDHRYYATYASDTNHFYEYADLASFRANNYSQKHELPFPFIGTGHLVYNGSFYYHQQKTKKLARTEFAVPRDFAEPIDDMAHSDGHYLYSSELGYMDVMADENGLWVVYSSMYTNNTLIRKLHPGTMKTEYIWNVTLPHRSVGEMFIACGVLYAVDSVTSPSTQIRFAFDLYQNKVLDANIPFSNPFHNNSMIAYNPKHRKIYTWDKGNQLVYPILFGTIDMGQPEQKDGIRR</sequence>
<dbReference type="GO" id="GO:0007165">
    <property type="term" value="P:signal transduction"/>
    <property type="evidence" value="ECO:0007669"/>
    <property type="project" value="TreeGrafter"/>
</dbReference>
<dbReference type="Gene3D" id="2.60.40.10">
    <property type="entry name" value="Immunoglobulins"/>
    <property type="match status" value="2"/>
</dbReference>
<comment type="caution">
    <text evidence="11">Lacks conserved residue(s) required for the propagation of feature annotation.</text>
</comment>
<dbReference type="InterPro" id="IPR007110">
    <property type="entry name" value="Ig-like_dom"/>
</dbReference>
<dbReference type="PANTHER" id="PTHR23192:SF85">
    <property type="entry name" value="GLIOMEDIN"/>
    <property type="match status" value="1"/>
</dbReference>
<evidence type="ECO:0000313" key="15">
    <source>
        <dbReference type="Proteomes" id="UP000827092"/>
    </source>
</evidence>
<dbReference type="InterPro" id="IPR050605">
    <property type="entry name" value="Olfactomedin-like_domain"/>
</dbReference>
<evidence type="ECO:0000256" key="9">
    <source>
        <dbReference type="ARBA" id="ARBA00023180"/>
    </source>
</evidence>
<keyword evidence="10" id="KW-0393">Immunoglobulin domain</keyword>
<keyword evidence="4" id="KW-0964">Secreted</keyword>
<keyword evidence="8" id="KW-1015">Disulfide bond</keyword>
<evidence type="ECO:0000256" key="5">
    <source>
        <dbReference type="ARBA" id="ARBA00022729"/>
    </source>
</evidence>
<proteinExistence type="predicted"/>
<feature type="domain" description="Ig-like" evidence="12">
    <location>
        <begin position="11"/>
        <end position="103"/>
    </location>
</feature>
<keyword evidence="9" id="KW-0325">Glycoprotein</keyword>
<dbReference type="InterPro" id="IPR036179">
    <property type="entry name" value="Ig-like_dom_sf"/>
</dbReference>
<evidence type="ECO:0000256" key="3">
    <source>
        <dbReference type="ARBA" id="ARBA00022475"/>
    </source>
</evidence>
<dbReference type="Pfam" id="PF02191">
    <property type="entry name" value="OLF"/>
    <property type="match status" value="1"/>
</dbReference>
<evidence type="ECO:0000256" key="8">
    <source>
        <dbReference type="ARBA" id="ARBA00023157"/>
    </source>
</evidence>
<dbReference type="InterPro" id="IPR003598">
    <property type="entry name" value="Ig_sub2"/>
</dbReference>
<dbReference type="CDD" id="cd00096">
    <property type="entry name" value="Ig"/>
    <property type="match status" value="1"/>
</dbReference>
<dbReference type="SMART" id="SM00409">
    <property type="entry name" value="IG"/>
    <property type="match status" value="2"/>
</dbReference>
<keyword evidence="3" id="KW-1003">Cell membrane</keyword>
<dbReference type="GO" id="GO:0005886">
    <property type="term" value="C:plasma membrane"/>
    <property type="evidence" value="ECO:0007669"/>
    <property type="project" value="UniProtKB-SubCell"/>
</dbReference>
<keyword evidence="6" id="KW-0677">Repeat</keyword>
<dbReference type="SUPFAM" id="SSF48726">
    <property type="entry name" value="Immunoglobulin"/>
    <property type="match status" value="2"/>
</dbReference>
<evidence type="ECO:0000256" key="2">
    <source>
        <dbReference type="ARBA" id="ARBA00004613"/>
    </source>
</evidence>
<dbReference type="InterPro" id="IPR013783">
    <property type="entry name" value="Ig-like_fold"/>
</dbReference>
<dbReference type="SMART" id="SM00284">
    <property type="entry name" value="OLF"/>
    <property type="match status" value="1"/>
</dbReference>
<dbReference type="FunFam" id="2.60.40.10:FF:000328">
    <property type="entry name" value="CLUMA_CG000981, isoform A"/>
    <property type="match status" value="1"/>
</dbReference>
<evidence type="ECO:0000256" key="6">
    <source>
        <dbReference type="ARBA" id="ARBA00022737"/>
    </source>
</evidence>
<evidence type="ECO:0000256" key="7">
    <source>
        <dbReference type="ARBA" id="ARBA00023136"/>
    </source>
</evidence>
<accession>A0AAV6UX15</accession>
<dbReference type="Pfam" id="PF13927">
    <property type="entry name" value="Ig_3"/>
    <property type="match status" value="1"/>
</dbReference>
<keyword evidence="7" id="KW-0472">Membrane</keyword>
<evidence type="ECO:0000256" key="11">
    <source>
        <dbReference type="PROSITE-ProRule" id="PRU00446"/>
    </source>
</evidence>
<dbReference type="PROSITE" id="PS50835">
    <property type="entry name" value="IG_LIKE"/>
    <property type="match status" value="2"/>
</dbReference>
<comment type="caution">
    <text evidence="14">The sequence shown here is derived from an EMBL/GenBank/DDBJ whole genome shotgun (WGS) entry which is preliminary data.</text>
</comment>
<feature type="domain" description="Olfactomedin-like" evidence="13">
    <location>
        <begin position="276"/>
        <end position="525"/>
    </location>
</feature>
<dbReference type="InterPro" id="IPR003599">
    <property type="entry name" value="Ig_sub"/>
</dbReference>
<evidence type="ECO:0000256" key="4">
    <source>
        <dbReference type="ARBA" id="ARBA00022525"/>
    </source>
</evidence>
<dbReference type="GO" id="GO:0005615">
    <property type="term" value="C:extracellular space"/>
    <property type="evidence" value="ECO:0007669"/>
    <property type="project" value="TreeGrafter"/>
</dbReference>
<keyword evidence="15" id="KW-1185">Reference proteome</keyword>
<dbReference type="PANTHER" id="PTHR23192">
    <property type="entry name" value="OLFACTOMEDIN-RELATED"/>
    <property type="match status" value="1"/>
</dbReference>
<evidence type="ECO:0000256" key="10">
    <source>
        <dbReference type="ARBA" id="ARBA00023319"/>
    </source>
</evidence>
<name>A0AAV6UX15_9ARAC</name>
<reference evidence="14 15" key="1">
    <citation type="journal article" date="2022" name="Nat. Ecol. Evol.">
        <title>A masculinizing supergene underlies an exaggerated male reproductive morph in a spider.</title>
        <authorList>
            <person name="Hendrickx F."/>
            <person name="De Corte Z."/>
            <person name="Sonet G."/>
            <person name="Van Belleghem S.M."/>
            <person name="Kostlbacher S."/>
            <person name="Vangestel C."/>
        </authorList>
    </citation>
    <scope>NUCLEOTIDE SEQUENCE [LARGE SCALE GENOMIC DNA]</scope>
    <source>
        <strain evidence="14">W744_W776</strain>
    </source>
</reference>
<comment type="subcellular location">
    <subcellularLocation>
        <location evidence="1">Cell membrane</location>
    </subcellularLocation>
    <subcellularLocation>
        <location evidence="2">Secreted</location>
    </subcellularLocation>
</comment>
<evidence type="ECO:0000313" key="14">
    <source>
        <dbReference type="EMBL" id="KAG8188243.1"/>
    </source>
</evidence>
<evidence type="ECO:0000259" key="12">
    <source>
        <dbReference type="PROSITE" id="PS50835"/>
    </source>
</evidence>
<organism evidence="14 15">
    <name type="scientific">Oedothorax gibbosus</name>
    <dbReference type="NCBI Taxonomy" id="931172"/>
    <lineage>
        <taxon>Eukaryota</taxon>
        <taxon>Metazoa</taxon>
        <taxon>Ecdysozoa</taxon>
        <taxon>Arthropoda</taxon>
        <taxon>Chelicerata</taxon>
        <taxon>Arachnida</taxon>
        <taxon>Araneae</taxon>
        <taxon>Araneomorphae</taxon>
        <taxon>Entelegynae</taxon>
        <taxon>Araneoidea</taxon>
        <taxon>Linyphiidae</taxon>
        <taxon>Erigoninae</taxon>
        <taxon>Oedothorax</taxon>
    </lineage>
</organism>
<dbReference type="EMBL" id="JAFNEN010000245">
    <property type="protein sequence ID" value="KAG8188243.1"/>
    <property type="molecule type" value="Genomic_DNA"/>
</dbReference>
<dbReference type="SMART" id="SM00408">
    <property type="entry name" value="IGc2"/>
    <property type="match status" value="2"/>
</dbReference>
<dbReference type="PROSITE" id="PS51132">
    <property type="entry name" value="OLF"/>
    <property type="match status" value="1"/>
</dbReference>
<dbReference type="AlphaFoldDB" id="A0AAV6UX15"/>
<protein>
    <recommendedName>
        <fullName evidence="16">Olfactomedin-like domain-containing protein</fullName>
    </recommendedName>
</protein>
<dbReference type="Proteomes" id="UP000827092">
    <property type="component" value="Unassembled WGS sequence"/>
</dbReference>
<evidence type="ECO:0000256" key="1">
    <source>
        <dbReference type="ARBA" id="ARBA00004236"/>
    </source>
</evidence>